<feature type="compositionally biased region" description="Acidic residues" evidence="1">
    <location>
        <begin position="78"/>
        <end position="87"/>
    </location>
</feature>
<reference evidence="2" key="1">
    <citation type="journal article" date="2014" name="Genome Biol. Evol.">
        <title>Pangenome evidence for extensive interdomain horizontal transfer affecting lineage core and shell genes in uncultured planktonic thaumarchaeota and euryarchaeota.</title>
        <authorList>
            <person name="Deschamps P."/>
            <person name="Zivanovic Y."/>
            <person name="Moreira D."/>
            <person name="Rodriguez-Valera F."/>
            <person name="Lopez-Garcia P."/>
        </authorList>
    </citation>
    <scope>NUCLEOTIDE SEQUENCE</scope>
</reference>
<sequence>MSEKNKYCWNACMDKDTDYYVIMHPIVIDDEDFMYCPQCNEAWEPDYEQIPHGMPHKEWMKALARHHRDKEKNPQDYWPDDDIQGGN</sequence>
<dbReference type="EMBL" id="KF900597">
    <property type="protein sequence ID" value="AIF00618.1"/>
    <property type="molecule type" value="Genomic_DNA"/>
</dbReference>
<accession>A0A075GG37</accession>
<proteinExistence type="predicted"/>
<evidence type="ECO:0000313" key="2">
    <source>
        <dbReference type="EMBL" id="AIF00618.1"/>
    </source>
</evidence>
<dbReference type="AlphaFoldDB" id="A0A075GG37"/>
<feature type="region of interest" description="Disordered" evidence="1">
    <location>
        <begin position="64"/>
        <end position="87"/>
    </location>
</feature>
<evidence type="ECO:0000256" key="1">
    <source>
        <dbReference type="SAM" id="MobiDB-lite"/>
    </source>
</evidence>
<name>A0A075GG37_9EURY</name>
<protein>
    <submittedName>
        <fullName evidence="2">Uncharacterized protein</fullName>
    </submittedName>
</protein>
<organism evidence="2">
    <name type="scientific">uncultured marine group II/III euryarchaeote KM3_136_C10</name>
    <dbReference type="NCBI Taxonomy" id="1457867"/>
    <lineage>
        <taxon>Archaea</taxon>
        <taxon>Methanobacteriati</taxon>
        <taxon>Methanobacteriota</taxon>
        <taxon>environmental samples</taxon>
    </lineage>
</organism>